<dbReference type="AlphaFoldDB" id="A0A4S8L4R8"/>
<keyword evidence="3" id="KW-1185">Reference proteome</keyword>
<proteinExistence type="predicted"/>
<evidence type="ECO:0000313" key="2">
    <source>
        <dbReference type="EMBL" id="THU83400.1"/>
    </source>
</evidence>
<name>A0A4S8L4R8_DENBC</name>
<protein>
    <submittedName>
        <fullName evidence="2">Uncharacterized protein</fullName>
    </submittedName>
</protein>
<feature type="compositionally biased region" description="Basic and acidic residues" evidence="1">
    <location>
        <begin position="33"/>
        <end position="49"/>
    </location>
</feature>
<sequence length="278" mass="31938">MPPKVCCCSVCQQLTFQLNGDTYIGKRVSHSTYAEHERADKRREQEARRQAQQQHEQQSHTVHVNVLPHEEEKEVPRQIDLESGVSLVTDMCYLLVAWLCLQGGASQSTANVVLRGFKFILHFIFKLFGLYLHAMGHSLDISEPNIPSDIHTVWDNIGFQPTISRTACCPTCFKNFPLNSLPTHCDFRKSPRSRPCREPLTTSLNTRNGPKTVPRRLFSTQSFESWLESFLKRPGIEDAMDKSFATPVAIDGERMQNVWQSPEWHRVQSWFSDRPNHS</sequence>
<accession>A0A4S8L4R8</accession>
<gene>
    <name evidence="2" type="ORF">K435DRAFT_871316</name>
</gene>
<evidence type="ECO:0000313" key="3">
    <source>
        <dbReference type="Proteomes" id="UP000297245"/>
    </source>
</evidence>
<organism evidence="2 3">
    <name type="scientific">Dendrothele bispora (strain CBS 962.96)</name>
    <dbReference type="NCBI Taxonomy" id="1314807"/>
    <lineage>
        <taxon>Eukaryota</taxon>
        <taxon>Fungi</taxon>
        <taxon>Dikarya</taxon>
        <taxon>Basidiomycota</taxon>
        <taxon>Agaricomycotina</taxon>
        <taxon>Agaricomycetes</taxon>
        <taxon>Agaricomycetidae</taxon>
        <taxon>Agaricales</taxon>
        <taxon>Agaricales incertae sedis</taxon>
        <taxon>Dendrothele</taxon>
    </lineage>
</organism>
<dbReference type="Proteomes" id="UP000297245">
    <property type="component" value="Unassembled WGS sequence"/>
</dbReference>
<evidence type="ECO:0000256" key="1">
    <source>
        <dbReference type="SAM" id="MobiDB-lite"/>
    </source>
</evidence>
<reference evidence="2 3" key="1">
    <citation type="journal article" date="2019" name="Nat. Ecol. Evol.">
        <title>Megaphylogeny resolves global patterns of mushroom evolution.</title>
        <authorList>
            <person name="Varga T."/>
            <person name="Krizsan K."/>
            <person name="Foldi C."/>
            <person name="Dima B."/>
            <person name="Sanchez-Garcia M."/>
            <person name="Sanchez-Ramirez S."/>
            <person name="Szollosi G.J."/>
            <person name="Szarkandi J.G."/>
            <person name="Papp V."/>
            <person name="Albert L."/>
            <person name="Andreopoulos W."/>
            <person name="Angelini C."/>
            <person name="Antonin V."/>
            <person name="Barry K.W."/>
            <person name="Bougher N.L."/>
            <person name="Buchanan P."/>
            <person name="Buyck B."/>
            <person name="Bense V."/>
            <person name="Catcheside P."/>
            <person name="Chovatia M."/>
            <person name="Cooper J."/>
            <person name="Damon W."/>
            <person name="Desjardin D."/>
            <person name="Finy P."/>
            <person name="Geml J."/>
            <person name="Haridas S."/>
            <person name="Hughes K."/>
            <person name="Justo A."/>
            <person name="Karasinski D."/>
            <person name="Kautmanova I."/>
            <person name="Kiss B."/>
            <person name="Kocsube S."/>
            <person name="Kotiranta H."/>
            <person name="LaButti K.M."/>
            <person name="Lechner B.E."/>
            <person name="Liimatainen K."/>
            <person name="Lipzen A."/>
            <person name="Lukacs Z."/>
            <person name="Mihaltcheva S."/>
            <person name="Morgado L.N."/>
            <person name="Niskanen T."/>
            <person name="Noordeloos M.E."/>
            <person name="Ohm R.A."/>
            <person name="Ortiz-Santana B."/>
            <person name="Ovrebo C."/>
            <person name="Racz N."/>
            <person name="Riley R."/>
            <person name="Savchenko A."/>
            <person name="Shiryaev A."/>
            <person name="Soop K."/>
            <person name="Spirin V."/>
            <person name="Szebenyi C."/>
            <person name="Tomsovsky M."/>
            <person name="Tulloss R.E."/>
            <person name="Uehling J."/>
            <person name="Grigoriev I.V."/>
            <person name="Vagvolgyi C."/>
            <person name="Papp T."/>
            <person name="Martin F.M."/>
            <person name="Miettinen O."/>
            <person name="Hibbett D.S."/>
            <person name="Nagy L.G."/>
        </authorList>
    </citation>
    <scope>NUCLEOTIDE SEQUENCE [LARGE SCALE GENOMIC DNA]</scope>
    <source>
        <strain evidence="2 3">CBS 962.96</strain>
    </source>
</reference>
<dbReference type="OrthoDB" id="3046738at2759"/>
<dbReference type="EMBL" id="ML179665">
    <property type="protein sequence ID" value="THU83400.1"/>
    <property type="molecule type" value="Genomic_DNA"/>
</dbReference>
<feature type="region of interest" description="Disordered" evidence="1">
    <location>
        <begin position="33"/>
        <end position="67"/>
    </location>
</feature>